<dbReference type="InterPro" id="IPR008266">
    <property type="entry name" value="Tyr_kinase_AS"/>
</dbReference>
<dbReference type="SMART" id="SM00175">
    <property type="entry name" value="RAB"/>
    <property type="match status" value="1"/>
</dbReference>
<feature type="binding site" evidence="3">
    <location>
        <position position="45"/>
    </location>
    <ligand>
        <name>ATP</name>
        <dbReference type="ChEBI" id="CHEBI:30616"/>
    </ligand>
</feature>
<dbReference type="Pfam" id="PF00069">
    <property type="entry name" value="Pkinase"/>
    <property type="match status" value="1"/>
</dbReference>
<comment type="caution">
    <text evidence="5">The sequence shown here is derived from an EMBL/GenBank/DDBJ whole genome shotgun (WGS) entry which is preliminary data.</text>
</comment>
<dbReference type="PROSITE" id="PS50011">
    <property type="entry name" value="PROTEIN_KINASE_DOM"/>
    <property type="match status" value="1"/>
</dbReference>
<dbReference type="OMA" id="ANDIVGH"/>
<organism evidence="5 6">
    <name type="scientific">Pocillopora damicornis</name>
    <name type="common">Cauliflower coral</name>
    <name type="synonym">Millepora damicornis</name>
    <dbReference type="NCBI Taxonomy" id="46731"/>
    <lineage>
        <taxon>Eukaryota</taxon>
        <taxon>Metazoa</taxon>
        <taxon>Cnidaria</taxon>
        <taxon>Anthozoa</taxon>
        <taxon>Hexacorallia</taxon>
        <taxon>Scleractinia</taxon>
        <taxon>Astrocoeniina</taxon>
        <taxon>Pocilloporidae</taxon>
        <taxon>Pocillopora</taxon>
    </lineage>
</organism>
<dbReference type="GO" id="GO:0003924">
    <property type="term" value="F:GTPase activity"/>
    <property type="evidence" value="ECO:0007669"/>
    <property type="project" value="InterPro"/>
</dbReference>
<dbReference type="Gene3D" id="3.40.50.300">
    <property type="entry name" value="P-loop containing nucleotide triphosphate hydrolases"/>
    <property type="match status" value="1"/>
</dbReference>
<evidence type="ECO:0000313" key="5">
    <source>
        <dbReference type="EMBL" id="RMX46825.1"/>
    </source>
</evidence>
<dbReference type="NCBIfam" id="TIGR00231">
    <property type="entry name" value="small_GTP"/>
    <property type="match status" value="1"/>
</dbReference>
<evidence type="ECO:0000313" key="6">
    <source>
        <dbReference type="Proteomes" id="UP000275408"/>
    </source>
</evidence>
<dbReference type="PRINTS" id="PR00449">
    <property type="entry name" value="RASTRNSFRMNG"/>
</dbReference>
<dbReference type="Proteomes" id="UP000275408">
    <property type="component" value="Unassembled WGS sequence"/>
</dbReference>
<dbReference type="SUPFAM" id="SSF52540">
    <property type="entry name" value="P-loop containing nucleoside triphosphate hydrolases"/>
    <property type="match status" value="1"/>
</dbReference>
<dbReference type="CDD" id="cd00154">
    <property type="entry name" value="Rab"/>
    <property type="match status" value="1"/>
</dbReference>
<feature type="domain" description="Protein kinase" evidence="4">
    <location>
        <begin position="18"/>
        <end position="298"/>
    </location>
</feature>
<keyword evidence="1 3" id="KW-0547">Nucleotide-binding</keyword>
<dbReference type="InterPro" id="IPR011009">
    <property type="entry name" value="Kinase-like_dom_sf"/>
</dbReference>
<dbReference type="InterPro" id="IPR017441">
    <property type="entry name" value="Protein_kinase_ATP_BS"/>
</dbReference>
<dbReference type="PROSITE" id="PS51419">
    <property type="entry name" value="RAB"/>
    <property type="match status" value="1"/>
</dbReference>
<dbReference type="AlphaFoldDB" id="A0A3M6TZF2"/>
<proteinExistence type="predicted"/>
<dbReference type="PANTHER" id="PTHR44329">
    <property type="entry name" value="SERINE/THREONINE-PROTEIN KINASE TNNI3K-RELATED"/>
    <property type="match status" value="1"/>
</dbReference>
<dbReference type="Gene3D" id="3.30.200.20">
    <property type="entry name" value="Phosphorylase Kinase, domain 1"/>
    <property type="match status" value="1"/>
</dbReference>
<accession>A0A3M6TZF2</accession>
<protein>
    <recommendedName>
        <fullName evidence="4">Protein kinase domain-containing protein</fullName>
    </recommendedName>
</protein>
<dbReference type="InterPro" id="IPR020635">
    <property type="entry name" value="Tyr_kinase_cat_dom"/>
</dbReference>
<dbReference type="Pfam" id="PF00071">
    <property type="entry name" value="Ras"/>
    <property type="match status" value="1"/>
</dbReference>
<gene>
    <name evidence="5" type="ORF">pdam_00007631</name>
</gene>
<dbReference type="SUPFAM" id="SSF56112">
    <property type="entry name" value="Protein kinase-like (PK-like)"/>
    <property type="match status" value="1"/>
</dbReference>
<dbReference type="InterPro" id="IPR001806">
    <property type="entry name" value="Small_GTPase"/>
</dbReference>
<dbReference type="GO" id="GO:0005524">
    <property type="term" value="F:ATP binding"/>
    <property type="evidence" value="ECO:0007669"/>
    <property type="project" value="UniProtKB-UniRule"/>
</dbReference>
<dbReference type="InterPro" id="IPR027417">
    <property type="entry name" value="P-loop_NTPase"/>
</dbReference>
<dbReference type="EMBL" id="RCHS01002554">
    <property type="protein sequence ID" value="RMX46825.1"/>
    <property type="molecule type" value="Genomic_DNA"/>
</dbReference>
<dbReference type="InterPro" id="IPR051681">
    <property type="entry name" value="Ser/Thr_Kinases-Pseudokinases"/>
</dbReference>
<dbReference type="PANTHER" id="PTHR44329:SF298">
    <property type="entry name" value="MIXED LINEAGE KINASE DOMAIN-LIKE PROTEIN"/>
    <property type="match status" value="1"/>
</dbReference>
<dbReference type="FunFam" id="3.40.50.300:FF:001329">
    <property type="entry name" value="Small GTP-binding protein, putative"/>
    <property type="match status" value="1"/>
</dbReference>
<dbReference type="SMART" id="SM00173">
    <property type="entry name" value="RAS"/>
    <property type="match status" value="1"/>
</dbReference>
<evidence type="ECO:0000256" key="3">
    <source>
        <dbReference type="PROSITE-ProRule" id="PRU10141"/>
    </source>
</evidence>
<name>A0A3M6TZF2_POCDA</name>
<dbReference type="OrthoDB" id="4062651at2759"/>
<dbReference type="Gene3D" id="1.10.510.10">
    <property type="entry name" value="Transferase(Phosphotransferase) domain 1"/>
    <property type="match status" value="1"/>
</dbReference>
<keyword evidence="6" id="KW-1185">Reference proteome</keyword>
<evidence type="ECO:0000259" key="4">
    <source>
        <dbReference type="PROSITE" id="PS50011"/>
    </source>
</evidence>
<dbReference type="GO" id="GO:0005525">
    <property type="term" value="F:GTP binding"/>
    <property type="evidence" value="ECO:0007669"/>
    <property type="project" value="InterPro"/>
</dbReference>
<evidence type="ECO:0000256" key="2">
    <source>
        <dbReference type="ARBA" id="ARBA00022840"/>
    </source>
</evidence>
<dbReference type="SMART" id="SM00174">
    <property type="entry name" value="RHO"/>
    <property type="match status" value="1"/>
</dbReference>
<dbReference type="SMART" id="SM00219">
    <property type="entry name" value="TyrKc"/>
    <property type="match status" value="1"/>
</dbReference>
<dbReference type="InterPro" id="IPR005225">
    <property type="entry name" value="Small_GTP-bd"/>
</dbReference>
<dbReference type="InterPro" id="IPR000719">
    <property type="entry name" value="Prot_kinase_dom"/>
</dbReference>
<sequence length="525" mass="59788">MNQEQAEGESLESHVKDLVLEREIGRGSYGKVYKALWKGKEVAAKRFHAVLANDSCGQMIDHFREEFQREWDALKSLNHPNVVKFHEVVFPKGRLPVIITELLHCDLERFIRESKSSPKVPLIHLICIALDVIQGLQFMHGLENPIVHRDLATKNILLTDTGTAKIADMGVAKVFVQGYEMYATPVRGTPVYAAPETYPAMENFEIVNDAKYGPRVDIFSFGVMLLAMAVGHEPKVWPISPITKGGKKVSEYERRKADINEMGDHLVQSLVLRCLENDSSCRPSAKDIKIELEKHKWNLVRHSESYEMNEEAVIEKVQRQPSYDYKFKILFIGDRGVGKSCLFQRFRNPAYDIFMSTMTIGLEVDIESFKYGSKFVHLEVVDTAGQEQFFAVQAMYFRGVHGIFLVCDVTNRETFQHISRWLDLAHLYCTETNALIILIGNKIDQEENRKVSREEGEELAKCHGLSYLEVSALDVGNIEDMFKKMIQLLTRSVDLGTIKIELAETDDKVKLTKGSKKSKCKCKST</sequence>
<keyword evidence="2 3" id="KW-0067">ATP-binding</keyword>
<dbReference type="GO" id="GO:0004713">
    <property type="term" value="F:protein tyrosine kinase activity"/>
    <property type="evidence" value="ECO:0007669"/>
    <property type="project" value="InterPro"/>
</dbReference>
<reference evidence="5 6" key="1">
    <citation type="journal article" date="2018" name="Sci. Rep.">
        <title>Comparative analysis of the Pocillopora damicornis genome highlights role of immune system in coral evolution.</title>
        <authorList>
            <person name="Cunning R."/>
            <person name="Bay R.A."/>
            <person name="Gillette P."/>
            <person name="Baker A.C."/>
            <person name="Traylor-Knowles N."/>
        </authorList>
    </citation>
    <scope>NUCLEOTIDE SEQUENCE [LARGE SCALE GENOMIC DNA]</scope>
    <source>
        <strain evidence="5">RSMAS</strain>
        <tissue evidence="5">Whole animal</tissue>
    </source>
</reference>
<dbReference type="PROSITE" id="PS00107">
    <property type="entry name" value="PROTEIN_KINASE_ATP"/>
    <property type="match status" value="1"/>
</dbReference>
<dbReference type="PROSITE" id="PS51421">
    <property type="entry name" value="RAS"/>
    <property type="match status" value="1"/>
</dbReference>
<evidence type="ECO:0000256" key="1">
    <source>
        <dbReference type="ARBA" id="ARBA00022741"/>
    </source>
</evidence>
<dbReference type="PROSITE" id="PS00109">
    <property type="entry name" value="PROTEIN_KINASE_TYR"/>
    <property type="match status" value="1"/>
</dbReference>
<dbReference type="STRING" id="46731.A0A3M6TZF2"/>
<dbReference type="GO" id="GO:0097527">
    <property type="term" value="P:necroptotic signaling pathway"/>
    <property type="evidence" value="ECO:0007669"/>
    <property type="project" value="TreeGrafter"/>
</dbReference>